<protein>
    <recommendedName>
        <fullName evidence="1 9">Coproheme decarboxylase</fullName>
        <ecNumber evidence="8 9">1.3.98.5</ecNumber>
    </recommendedName>
    <alternativeName>
        <fullName evidence="5 9">Coproheme III oxidative decarboxylase</fullName>
    </alternativeName>
    <alternativeName>
        <fullName evidence="6 9">Hydrogen peroxide-dependent heme synthase</fullName>
    </alternativeName>
</protein>
<evidence type="ECO:0000256" key="6">
    <source>
        <dbReference type="ARBA" id="ARBA00030236"/>
    </source>
</evidence>
<evidence type="ECO:0000256" key="5">
    <source>
        <dbReference type="ARBA" id="ARBA00029882"/>
    </source>
</evidence>
<dbReference type="PANTHER" id="PTHR36843">
    <property type="entry name" value="HEME-DEPENDENT PEROXIDASE YWFI-RELATED"/>
    <property type="match status" value="1"/>
</dbReference>
<feature type="active site" evidence="9">
    <location>
        <position position="148"/>
    </location>
</feature>
<organism evidence="10 11">
    <name type="scientific">Nesterenkonia aethiopica</name>
    <dbReference type="NCBI Taxonomy" id="269144"/>
    <lineage>
        <taxon>Bacteria</taxon>
        <taxon>Bacillati</taxon>
        <taxon>Actinomycetota</taxon>
        <taxon>Actinomycetes</taxon>
        <taxon>Micrococcales</taxon>
        <taxon>Micrococcaceae</taxon>
        <taxon>Nesterenkonia</taxon>
    </lineage>
</organism>
<evidence type="ECO:0000256" key="9">
    <source>
        <dbReference type="HAMAP-Rule" id="MF_02244"/>
    </source>
</evidence>
<reference evidence="11" key="1">
    <citation type="journal article" date="2019" name="Int. J. Syst. Evol. Microbiol.">
        <title>The Global Catalogue of Microorganisms (GCM) 10K type strain sequencing project: providing services to taxonomists for standard genome sequencing and annotation.</title>
        <authorList>
            <consortium name="The Broad Institute Genomics Platform"/>
            <consortium name="The Broad Institute Genome Sequencing Center for Infectious Disease"/>
            <person name="Wu L."/>
            <person name="Ma J."/>
        </authorList>
    </citation>
    <scope>NUCLEOTIDE SEQUENCE [LARGE SCALE GENOMIC DNA]</scope>
    <source>
        <strain evidence="11">JCM 14309</strain>
    </source>
</reference>
<dbReference type="HAMAP" id="MF_02244">
    <property type="entry name" value="Coproheme_decarbox_2"/>
    <property type="match status" value="1"/>
</dbReference>
<gene>
    <name evidence="9" type="primary">chdC</name>
    <name evidence="10" type="ORF">GCM10010529_15770</name>
</gene>
<name>A0ABP6LVV2_9MICC</name>
<evidence type="ECO:0000313" key="11">
    <source>
        <dbReference type="Proteomes" id="UP001500236"/>
    </source>
</evidence>
<dbReference type="Proteomes" id="UP001500236">
    <property type="component" value="Unassembled WGS sequence"/>
</dbReference>
<keyword evidence="11" id="KW-1185">Reference proteome</keyword>
<dbReference type="Pfam" id="PF06778">
    <property type="entry name" value="Chlor_dismutase"/>
    <property type="match status" value="1"/>
</dbReference>
<keyword evidence="9" id="KW-0560">Oxidoreductase</keyword>
<evidence type="ECO:0000256" key="4">
    <source>
        <dbReference type="ARBA" id="ARBA00023004"/>
    </source>
</evidence>
<keyword evidence="2 9" id="KW-0349">Heme</keyword>
<sequence>MSYGRNAQRTPEEVNSSGKDWYTLYTVFARTDSSTEAVRGPQAGTEQIAPRAREFDDAVAALAEDEVVLRGVYDVSGMRADADVMTWLTAHSAEALQAALRRLHRTGLLGSSRIVFSAMGVHRTAEFARSHVPAFTLGVDAEDWLVVYPFNRSYDWYLMDPKKRGTMLREHGMLGQEFPSVLANTTSAFALNDWEWLLGLESPHLTDLVDMMRRLRESETRYHVRDETPFYTGRRLKSTDEIAEVLI</sequence>
<proteinExistence type="inferred from homology"/>
<dbReference type="Gene3D" id="3.30.70.1030">
    <property type="entry name" value="Apc35880, domain 1"/>
    <property type="match status" value="2"/>
</dbReference>
<comment type="catalytic activity">
    <reaction evidence="9">
        <text>harderoheme III + H2O2 + H(+) = heme b + CO2 + 2 H2O</text>
        <dbReference type="Rhea" id="RHEA:57944"/>
        <dbReference type="ChEBI" id="CHEBI:15377"/>
        <dbReference type="ChEBI" id="CHEBI:15378"/>
        <dbReference type="ChEBI" id="CHEBI:16240"/>
        <dbReference type="ChEBI" id="CHEBI:16526"/>
        <dbReference type="ChEBI" id="CHEBI:60344"/>
        <dbReference type="ChEBI" id="CHEBI:142463"/>
    </reaction>
</comment>
<keyword evidence="9" id="KW-0350">Heme biosynthesis</keyword>
<evidence type="ECO:0000256" key="8">
    <source>
        <dbReference type="ARBA" id="ARBA00050019"/>
    </source>
</evidence>
<keyword evidence="4 9" id="KW-0408">Iron</keyword>
<comment type="similarity">
    <text evidence="9">Belongs to the ChdC family. Type 2 subfamily.</text>
</comment>
<evidence type="ECO:0000256" key="7">
    <source>
        <dbReference type="ARBA" id="ARBA00049896"/>
    </source>
</evidence>
<dbReference type="RefSeq" id="WP_344682349.1">
    <property type="nucleotide sequence ID" value="NZ_BAAAVT010000008.1"/>
</dbReference>
<accession>A0ABP6LVV2</accession>
<dbReference type="EMBL" id="BAAAVT010000008">
    <property type="protein sequence ID" value="GAA3063399.1"/>
    <property type="molecule type" value="Genomic_DNA"/>
</dbReference>
<comment type="catalytic activity">
    <reaction evidence="9">
        <text>Fe-coproporphyrin III + H2O2 + H(+) = harderoheme III + CO2 + 2 H2O</text>
        <dbReference type="Rhea" id="RHEA:57940"/>
        <dbReference type="ChEBI" id="CHEBI:15377"/>
        <dbReference type="ChEBI" id="CHEBI:15378"/>
        <dbReference type="ChEBI" id="CHEBI:16240"/>
        <dbReference type="ChEBI" id="CHEBI:16526"/>
        <dbReference type="ChEBI" id="CHEBI:68438"/>
        <dbReference type="ChEBI" id="CHEBI:142463"/>
    </reaction>
</comment>
<dbReference type="SUPFAM" id="SSF54909">
    <property type="entry name" value="Dimeric alpha+beta barrel"/>
    <property type="match status" value="1"/>
</dbReference>
<comment type="caution">
    <text evidence="10">The sequence shown here is derived from an EMBL/GenBank/DDBJ whole genome shotgun (WGS) entry which is preliminary data.</text>
</comment>
<dbReference type="NCBIfam" id="NF042928">
    <property type="entry name" value="HemQ_actino"/>
    <property type="match status" value="1"/>
</dbReference>
<evidence type="ECO:0000313" key="10">
    <source>
        <dbReference type="EMBL" id="GAA3063399.1"/>
    </source>
</evidence>
<comment type="catalytic activity">
    <reaction evidence="7">
        <text>Fe-coproporphyrin III + 2 H2O2 + 2 H(+) = heme b + 2 CO2 + 4 H2O</text>
        <dbReference type="Rhea" id="RHEA:56516"/>
        <dbReference type="ChEBI" id="CHEBI:15377"/>
        <dbReference type="ChEBI" id="CHEBI:15378"/>
        <dbReference type="ChEBI" id="CHEBI:16240"/>
        <dbReference type="ChEBI" id="CHEBI:16526"/>
        <dbReference type="ChEBI" id="CHEBI:60344"/>
        <dbReference type="ChEBI" id="CHEBI:68438"/>
        <dbReference type="EC" id="1.3.98.5"/>
    </reaction>
    <physiologicalReaction direction="left-to-right" evidence="7">
        <dbReference type="Rhea" id="RHEA:56517"/>
    </physiologicalReaction>
</comment>
<comment type="function">
    <text evidence="9">Involved in coproporphyrin-dependent heme b biosynthesis. Catalyzes the decarboxylation of Fe-coproporphyrin III (coproheme) to heme b (protoheme IX), the last step of the pathway. The reaction occurs in a stepwise manner with a three-propionate intermediate.</text>
</comment>
<dbReference type="InterPro" id="IPR010644">
    <property type="entry name" value="ChdC/CLD"/>
</dbReference>
<evidence type="ECO:0000256" key="3">
    <source>
        <dbReference type="ARBA" id="ARBA00022723"/>
    </source>
</evidence>
<dbReference type="EC" id="1.3.98.5" evidence="8 9"/>
<evidence type="ECO:0000256" key="2">
    <source>
        <dbReference type="ARBA" id="ARBA00022617"/>
    </source>
</evidence>
<dbReference type="PANTHER" id="PTHR36843:SF1">
    <property type="entry name" value="COPROHEME DECARBOXYLASE"/>
    <property type="match status" value="1"/>
</dbReference>
<dbReference type="InterPro" id="IPR011008">
    <property type="entry name" value="Dimeric_a/b-barrel"/>
</dbReference>
<keyword evidence="3 9" id="KW-0479">Metal-binding</keyword>
<comment type="pathway">
    <text evidence="9">Porphyrin-containing compound metabolism; protoheme biosynthesis.</text>
</comment>
<comment type="cofactor">
    <cofactor evidence="9">
        <name>Fe-coproporphyrin III</name>
        <dbReference type="ChEBI" id="CHEBI:68438"/>
    </cofactor>
    <text evidence="9">Fe-coproporphyrin III acts as both substrate and redox cofactor.</text>
</comment>
<evidence type="ECO:0000256" key="1">
    <source>
        <dbReference type="ARBA" id="ARBA00014413"/>
    </source>
</evidence>
<feature type="binding site" description="axial binding residue" evidence="9">
    <location>
        <position position="171"/>
    </location>
    <ligand>
        <name>Fe-coproporphyrin III</name>
        <dbReference type="ChEBI" id="CHEBI:68438"/>
    </ligand>
    <ligandPart>
        <name>Fe</name>
        <dbReference type="ChEBI" id="CHEBI:18248"/>
    </ligandPart>
</feature>